<feature type="transmembrane region" description="Helical" evidence="7">
    <location>
        <begin position="695"/>
        <end position="721"/>
    </location>
</feature>
<dbReference type="InterPro" id="IPR022791">
    <property type="entry name" value="L-PG_synthase/AglD"/>
</dbReference>
<dbReference type="InterPro" id="IPR000326">
    <property type="entry name" value="PAP2/HPO"/>
</dbReference>
<dbReference type="Pfam" id="PF03706">
    <property type="entry name" value="LPG_synthase_TM"/>
    <property type="match status" value="1"/>
</dbReference>
<evidence type="ECO:0000313" key="9">
    <source>
        <dbReference type="EMBL" id="QGG94153.1"/>
    </source>
</evidence>
<feature type="transmembrane region" description="Helical" evidence="7">
    <location>
        <begin position="585"/>
        <end position="607"/>
    </location>
</feature>
<keyword evidence="2" id="KW-1003">Cell membrane</keyword>
<dbReference type="AlphaFoldDB" id="A0A5Q2RER6"/>
<organism evidence="9 10">
    <name type="scientific">Actinomarinicola tropica</name>
    <dbReference type="NCBI Taxonomy" id="2789776"/>
    <lineage>
        <taxon>Bacteria</taxon>
        <taxon>Bacillati</taxon>
        <taxon>Actinomycetota</taxon>
        <taxon>Acidimicrobiia</taxon>
        <taxon>Acidimicrobiales</taxon>
        <taxon>Iamiaceae</taxon>
        <taxon>Actinomarinicola</taxon>
    </lineage>
</organism>
<feature type="transmembrane region" description="Helical" evidence="7">
    <location>
        <begin position="664"/>
        <end position="683"/>
    </location>
</feature>
<feature type="transmembrane region" description="Helical" evidence="7">
    <location>
        <begin position="550"/>
        <end position="579"/>
    </location>
</feature>
<feature type="domain" description="Phosphatidic acid phosphatase type 2/haloperoxidase" evidence="8">
    <location>
        <begin position="158"/>
        <end position="267"/>
    </location>
</feature>
<feature type="transmembrane region" description="Helical" evidence="7">
    <location>
        <begin position="86"/>
        <end position="108"/>
    </location>
</feature>
<evidence type="ECO:0000256" key="7">
    <source>
        <dbReference type="SAM" id="Phobius"/>
    </source>
</evidence>
<name>A0A5Q2RER6_9ACTN</name>
<gene>
    <name evidence="9" type="ORF">GH723_03010</name>
</gene>
<dbReference type="PANTHER" id="PTHR39087">
    <property type="entry name" value="UPF0104 MEMBRANE PROTEIN MJ1595"/>
    <property type="match status" value="1"/>
</dbReference>
<dbReference type="Proteomes" id="UP000334019">
    <property type="component" value="Chromosome"/>
</dbReference>
<evidence type="ECO:0000256" key="5">
    <source>
        <dbReference type="ARBA" id="ARBA00023136"/>
    </source>
</evidence>
<dbReference type="SUPFAM" id="SSF48317">
    <property type="entry name" value="Acid phosphatase/Vanadium-dependent haloperoxidase"/>
    <property type="match status" value="1"/>
</dbReference>
<dbReference type="Pfam" id="PF01569">
    <property type="entry name" value="PAP2"/>
    <property type="match status" value="1"/>
</dbReference>
<keyword evidence="5 7" id="KW-0472">Membrane</keyword>
<evidence type="ECO:0000313" key="10">
    <source>
        <dbReference type="Proteomes" id="UP000334019"/>
    </source>
</evidence>
<keyword evidence="4 7" id="KW-1133">Transmembrane helix</keyword>
<feature type="compositionally biased region" description="Basic residues" evidence="6">
    <location>
        <begin position="70"/>
        <end position="80"/>
    </location>
</feature>
<keyword evidence="10" id="KW-1185">Reference proteome</keyword>
<dbReference type="SUPFAM" id="SSF56112">
    <property type="entry name" value="Protein kinase-like (PK-like)"/>
    <property type="match status" value="1"/>
</dbReference>
<keyword evidence="3 7" id="KW-0812">Transmembrane</keyword>
<feature type="compositionally biased region" description="Basic and acidic residues" evidence="6">
    <location>
        <begin position="1"/>
        <end position="10"/>
    </location>
</feature>
<evidence type="ECO:0000256" key="1">
    <source>
        <dbReference type="ARBA" id="ARBA00004651"/>
    </source>
</evidence>
<comment type="subcellular location">
    <subcellularLocation>
        <location evidence="1">Cell membrane</location>
        <topology evidence="1">Multi-pass membrane protein</topology>
    </subcellularLocation>
</comment>
<dbReference type="InterPro" id="IPR011009">
    <property type="entry name" value="Kinase-like_dom_sf"/>
</dbReference>
<evidence type="ECO:0000256" key="3">
    <source>
        <dbReference type="ARBA" id="ARBA00022692"/>
    </source>
</evidence>
<dbReference type="GO" id="GO:0005886">
    <property type="term" value="C:plasma membrane"/>
    <property type="evidence" value="ECO:0007669"/>
    <property type="project" value="UniProtKB-SubCell"/>
</dbReference>
<dbReference type="SMART" id="SM00014">
    <property type="entry name" value="acidPPc"/>
    <property type="match status" value="1"/>
</dbReference>
<feature type="transmembrane region" description="Helical" evidence="7">
    <location>
        <begin position="128"/>
        <end position="150"/>
    </location>
</feature>
<dbReference type="KEGG" id="atq:GH723_03010"/>
<dbReference type="Gene3D" id="1.10.510.10">
    <property type="entry name" value="Transferase(Phosphotransferase) domain 1"/>
    <property type="match status" value="1"/>
</dbReference>
<dbReference type="PANTHER" id="PTHR39087:SF2">
    <property type="entry name" value="UPF0104 MEMBRANE PROTEIN MJ1595"/>
    <property type="match status" value="1"/>
</dbReference>
<feature type="transmembrane region" description="Helical" evidence="7">
    <location>
        <begin position="801"/>
        <end position="823"/>
    </location>
</feature>
<evidence type="ECO:0000256" key="4">
    <source>
        <dbReference type="ARBA" id="ARBA00022989"/>
    </source>
</evidence>
<sequence length="848" mass="86723">MRADRYRDPRGPSGPRPSPRACGRPSTAGSGGGTDAQPSRRGDPGAMTRGSAATVDAPAQGANALMETKRRTRRPRPARYRHPGDIFRVVTGLAVLAGLSVLAAGGVLTRPERTMFRLLNDLPGWLDGPMRVVTQAGWVGAVPIAGAVAVLARRRRLAIDLGLAGGAAWVLAKMVKDVAHRGRPGVLLEEVILRGVPATGHGFVSGHAAVAAALATVASSEVSRRTRRALWALVWAVAGARVYSGAHLPLDVLGGAALGWALGAGVHLVRGTPGHAPPVATVLAGLTRSGLDVQALRPLHADARGSVPFVGDAAGGGVFVKAVGRDQRDADLLFRIGRWLAFREVGDEAPLATAKQQIEHEAYLLLAAARAGARVPDLLTTAEADDGIWLLAERRVAGTDASQAPTLGNDVLTDIWRQLVALRTARIAHRDLRLANVLIGTGGEAWLVDFGFAQAGASDDQLARDVAELLASTATAVGAGLAVAAASAAVGPDALREAAPLLQPLALSTATRRQLAAQPGALERLRDAMATAGAPVDPRRLLRVRLRPSMLVAVAAGGYATHHLLIGAAGASSVASLLADGRWRWVAAATAGGLLPFLFAAIALAAAAGRRLALGRTVASQLASTLASRGSASSHAGAEVSAAYLCAAGMPAREAEDAVDLTRAAGFAVHTIALVAAGGLALAEGIRVAEPPRPAALVVAALVVALAAGALGWLPASRRALARAAVRRLRLLRRLRTDGQSARLLLAQVALTASLALSLLAALRAVSVSVPIAAAVTLYLASSALAASGPLPGGLGVVEPALAAGLMVLGVPAAPAVAAVIVFRAVTYWVPLVPAALAYRRLRRQGCC</sequence>
<proteinExistence type="predicted"/>
<feature type="transmembrane region" description="Helical" evidence="7">
    <location>
        <begin position="768"/>
        <end position="789"/>
    </location>
</feature>
<reference evidence="9 10" key="1">
    <citation type="submission" date="2019-11" db="EMBL/GenBank/DDBJ databases">
        <authorList>
            <person name="He Y."/>
        </authorList>
    </citation>
    <scope>NUCLEOTIDE SEQUENCE [LARGE SCALE GENOMIC DNA]</scope>
    <source>
        <strain evidence="9 10">SCSIO 58843</strain>
    </source>
</reference>
<evidence type="ECO:0000256" key="2">
    <source>
        <dbReference type="ARBA" id="ARBA00022475"/>
    </source>
</evidence>
<protein>
    <submittedName>
        <fullName evidence="9">Phosphatase PAP2 family protein</fullName>
    </submittedName>
</protein>
<dbReference type="EMBL" id="CP045851">
    <property type="protein sequence ID" value="QGG94153.1"/>
    <property type="molecule type" value="Genomic_DNA"/>
</dbReference>
<dbReference type="Gene3D" id="1.20.144.10">
    <property type="entry name" value="Phosphatidic acid phosphatase type 2/haloperoxidase"/>
    <property type="match status" value="1"/>
</dbReference>
<feature type="region of interest" description="Disordered" evidence="6">
    <location>
        <begin position="1"/>
        <end position="80"/>
    </location>
</feature>
<dbReference type="InterPro" id="IPR036938">
    <property type="entry name" value="PAP2/HPO_sf"/>
</dbReference>
<accession>A0A5Q2RER6</accession>
<feature type="transmembrane region" description="Helical" evidence="7">
    <location>
        <begin position="742"/>
        <end position="762"/>
    </location>
</feature>
<evidence type="ECO:0000259" key="8">
    <source>
        <dbReference type="SMART" id="SM00014"/>
    </source>
</evidence>
<evidence type="ECO:0000256" key="6">
    <source>
        <dbReference type="SAM" id="MobiDB-lite"/>
    </source>
</evidence>